<feature type="chain" id="PRO_5047430106" evidence="2">
    <location>
        <begin position="28"/>
        <end position="450"/>
    </location>
</feature>
<gene>
    <name evidence="3" type="ORF">NX720_15555</name>
</gene>
<accession>A0ABY6GNK2</accession>
<organism evidence="3 4">
    <name type="scientific">Endozoicomonas euniceicola</name>
    <dbReference type="NCBI Taxonomy" id="1234143"/>
    <lineage>
        <taxon>Bacteria</taxon>
        <taxon>Pseudomonadati</taxon>
        <taxon>Pseudomonadota</taxon>
        <taxon>Gammaproteobacteria</taxon>
        <taxon>Oceanospirillales</taxon>
        <taxon>Endozoicomonadaceae</taxon>
        <taxon>Endozoicomonas</taxon>
    </lineage>
</organism>
<feature type="region of interest" description="Disordered" evidence="1">
    <location>
        <begin position="429"/>
        <end position="450"/>
    </location>
</feature>
<evidence type="ECO:0000313" key="3">
    <source>
        <dbReference type="EMBL" id="UYM14313.1"/>
    </source>
</evidence>
<keyword evidence="3" id="KW-0378">Hydrolase</keyword>
<protein>
    <submittedName>
        <fullName evidence="3">SGNH/GDSL hydrolase family protein</fullName>
    </submittedName>
</protein>
<dbReference type="Proteomes" id="UP001163255">
    <property type="component" value="Chromosome"/>
</dbReference>
<proteinExistence type="predicted"/>
<name>A0ABY6GNK2_9GAMM</name>
<dbReference type="RefSeq" id="WP_262595719.1">
    <property type="nucleotide sequence ID" value="NZ_CP103300.1"/>
</dbReference>
<evidence type="ECO:0000256" key="1">
    <source>
        <dbReference type="SAM" id="MobiDB-lite"/>
    </source>
</evidence>
<dbReference type="SUPFAM" id="SSF52266">
    <property type="entry name" value="SGNH hydrolase"/>
    <property type="match status" value="1"/>
</dbReference>
<feature type="region of interest" description="Disordered" evidence="1">
    <location>
        <begin position="228"/>
        <end position="266"/>
    </location>
</feature>
<feature type="signal peptide" evidence="2">
    <location>
        <begin position="1"/>
        <end position="27"/>
    </location>
</feature>
<keyword evidence="2" id="KW-0732">Signal</keyword>
<evidence type="ECO:0000313" key="4">
    <source>
        <dbReference type="Proteomes" id="UP001163255"/>
    </source>
</evidence>
<sequence>MALKIKLHKLMACCVICICLQATTCPAAGKRLIRSEEGIPSIIDSVDGRDHIVLAGDSIFDCFFWNRVMSGTVGQWLNAIFNYDNALLKSRLRVLVNGRYFEPAVEGIVQALRNGDRVLIDTRSDEDILNGVQPDIQGQSTIDDILKALLKGVRNGERIIVDDRSVEETMASDIISAFAEDGMITVPDEDPLFNDYIGRREECGIAYDSISPQSARLKPFCHVTCPPSAEEGRQTGEPRIDDCQGAVGGMPLQERDESSQSENQPRPLIQVDVRTGVEGSYVFVSAGGNDLLQNIASSYTIIPNLQAIARRYRELGAKKVIYVIPYNMGGKENPDIWYSILSNGINAVRSVVKTFFLNKLAPEGYDAVIDLSDFDDRHRRAQRYIPEPTPLGALEIAWRIAGVFRELSQADQDMGATAANNVNNFPCVSSSRSEEAGSNNTDIPNGGCTR</sequence>
<reference evidence="3" key="1">
    <citation type="submission" date="2022-10" db="EMBL/GenBank/DDBJ databases">
        <title>Completed Genome Sequence of two octocoral isolated bacterium, Endozoicomonas euniceicola EF212T and Endozoicomonas gorgoniicola PS125T.</title>
        <authorList>
            <person name="Chiou Y.-J."/>
            <person name="Chen Y.-H."/>
        </authorList>
    </citation>
    <scope>NUCLEOTIDE SEQUENCE</scope>
    <source>
        <strain evidence="3">EF212</strain>
    </source>
</reference>
<dbReference type="EMBL" id="CP103300">
    <property type="protein sequence ID" value="UYM14313.1"/>
    <property type="molecule type" value="Genomic_DNA"/>
</dbReference>
<keyword evidence="4" id="KW-1185">Reference proteome</keyword>
<evidence type="ECO:0000256" key="2">
    <source>
        <dbReference type="SAM" id="SignalP"/>
    </source>
</evidence>
<dbReference type="GO" id="GO:0016787">
    <property type="term" value="F:hydrolase activity"/>
    <property type="evidence" value="ECO:0007669"/>
    <property type="project" value="UniProtKB-KW"/>
</dbReference>
<feature type="compositionally biased region" description="Polar residues" evidence="1">
    <location>
        <begin position="429"/>
        <end position="443"/>
    </location>
</feature>
<feature type="compositionally biased region" description="Basic and acidic residues" evidence="1">
    <location>
        <begin position="230"/>
        <end position="242"/>
    </location>
</feature>